<organism evidence="1">
    <name type="scientific">Siphoviridae sp. ctQU013</name>
    <dbReference type="NCBI Taxonomy" id="2826329"/>
    <lineage>
        <taxon>Viruses</taxon>
        <taxon>Duplodnaviria</taxon>
        <taxon>Heunggongvirae</taxon>
        <taxon>Uroviricota</taxon>
        <taxon>Caudoviricetes</taxon>
    </lineage>
</organism>
<proteinExistence type="predicted"/>
<protein>
    <submittedName>
        <fullName evidence="1">Uncharacterized protein</fullName>
    </submittedName>
</protein>
<accession>A0A8S5NLP0</accession>
<reference evidence="1" key="1">
    <citation type="journal article" date="2021" name="Proc. Natl. Acad. Sci. U.S.A.">
        <title>A Catalog of Tens of Thousands of Viruses from Human Metagenomes Reveals Hidden Associations with Chronic Diseases.</title>
        <authorList>
            <person name="Tisza M.J."/>
            <person name="Buck C.B."/>
        </authorList>
    </citation>
    <scope>NUCLEOTIDE SEQUENCE</scope>
    <source>
        <strain evidence="1">CtQU013</strain>
    </source>
</reference>
<name>A0A8S5NLP0_9CAUD</name>
<evidence type="ECO:0000313" key="1">
    <source>
        <dbReference type="EMBL" id="DAD95646.1"/>
    </source>
</evidence>
<sequence>MFFLHRVVADIATPFPSTGEQMGFQPSRYAPC</sequence>
<dbReference type="EMBL" id="BK015198">
    <property type="protein sequence ID" value="DAD95646.1"/>
    <property type="molecule type" value="Genomic_DNA"/>
</dbReference>